<dbReference type="GO" id="GO:0016740">
    <property type="term" value="F:transferase activity"/>
    <property type="evidence" value="ECO:0007669"/>
    <property type="project" value="UniProtKB-KW"/>
</dbReference>
<dbReference type="AlphaFoldDB" id="A0A1V9EL53"/>
<name>A0A1V9EL53_9BACT</name>
<dbReference type="Proteomes" id="UP000192276">
    <property type="component" value="Unassembled WGS sequence"/>
</dbReference>
<sequence length="344" mass="39067">MKIFYAIQATGNGHISRAMELLPYLQKFGTVDIFLSGANSTLPLNAPVKYRSKGLSLFYTCDGKLNYKKIIGGISPFRVMKEMRDLPVEKYDLVINDFECITALACARKKVPSVNFGHQASFLSDKTPRPAKPNKTGEWILQNYARATNYIGLHFENYDDFIFSPVIKEEILKAEATNDGHITVYLPSYCDKQLIDLLKPFKDHRFEVFSRQAVTPYTVDHMNFRPVDAKDFNRSLISCHGIVCGAGFETPAEALYLKKKMIAIPIQGQYEQQCNAAALKKIGVTTLDKLDDDFTDTFNNWVSDPNTPTVQYRYSTEAIINILMYRCTDLKSPLDIPYPDLIFN</sequence>
<dbReference type="Gene3D" id="3.40.50.2000">
    <property type="entry name" value="Glycogen Phosphorylase B"/>
    <property type="match status" value="1"/>
</dbReference>
<dbReference type="Pfam" id="PF13528">
    <property type="entry name" value="Glyco_trans_1_3"/>
    <property type="match status" value="1"/>
</dbReference>
<accession>A0A1V9EL53</accession>
<evidence type="ECO:0000313" key="2">
    <source>
        <dbReference type="Proteomes" id="UP000192276"/>
    </source>
</evidence>
<comment type="caution">
    <text evidence="1">The sequence shown here is derived from an EMBL/GenBank/DDBJ whole genome shotgun (WGS) entry which is preliminary data.</text>
</comment>
<dbReference type="SUPFAM" id="SSF53756">
    <property type="entry name" value="UDP-Glycosyltransferase/glycogen phosphorylase"/>
    <property type="match status" value="1"/>
</dbReference>
<proteinExistence type="predicted"/>
<reference evidence="2" key="1">
    <citation type="submission" date="2016-04" db="EMBL/GenBank/DDBJ databases">
        <authorList>
            <person name="Chen L."/>
            <person name="Zhuang W."/>
            <person name="Wang G."/>
        </authorList>
    </citation>
    <scope>NUCLEOTIDE SEQUENCE [LARGE SCALE GENOMIC DNA]</scope>
    <source>
        <strain evidence="2">208</strain>
    </source>
</reference>
<evidence type="ECO:0000313" key="1">
    <source>
        <dbReference type="EMBL" id="OQP46595.1"/>
    </source>
</evidence>
<dbReference type="OrthoDB" id="9793805at2"/>
<dbReference type="STRING" id="550983.A4R26_07660"/>
<dbReference type="RefSeq" id="WP_081170613.1">
    <property type="nucleotide sequence ID" value="NZ_LWBP01000243.1"/>
</dbReference>
<gene>
    <name evidence="1" type="ORF">A4R26_07660</name>
</gene>
<organism evidence="1 2">
    <name type="scientific">Niastella populi</name>
    <dbReference type="NCBI Taxonomy" id="550983"/>
    <lineage>
        <taxon>Bacteria</taxon>
        <taxon>Pseudomonadati</taxon>
        <taxon>Bacteroidota</taxon>
        <taxon>Chitinophagia</taxon>
        <taxon>Chitinophagales</taxon>
        <taxon>Chitinophagaceae</taxon>
        <taxon>Niastella</taxon>
    </lineage>
</organism>
<keyword evidence="1" id="KW-0808">Transferase</keyword>
<protein>
    <submittedName>
        <fullName evidence="1">Glycosyl transferase</fullName>
    </submittedName>
</protein>
<keyword evidence="2" id="KW-1185">Reference proteome</keyword>
<dbReference type="EMBL" id="LWBP01000243">
    <property type="protein sequence ID" value="OQP46595.1"/>
    <property type="molecule type" value="Genomic_DNA"/>
</dbReference>